<sequence length="692" mass="79788">MIFEEIHIRNLFSYREARFDLTGASSDRNIALISGRNGYGKTNFLRCIKLLFVGVNEDMRAGVRSGRLLTRKQYILGTDDDEWLGIMNRRARREGERECDVSVIWREPDNSLIEARRRWRIGAANFEEDTRVSSKLGASALQDSEASALHDEDAQEYLEEFLPKDYLPFFFFDGEQIQHLAEANRSELLAQIERLLNISPIDTLGKHLDELAGEWRKGAMVEGEKLALTALEGERNTLSAQDKALEEKRKDLAAEVERLRDRIQEEEHHLDRHRAATREQDRTHLIRDRDRMAEELAEARLQVAEKLPVTAPLLVNPGLVRKTLAELRKILENDNSQQTDTLRAMLNTLPVELFDKPPTTSLLKLTEAQIHYYKGRLSSLLSEYFPEPENGEETLLRLELPRARELMSRLSYFAEADPERQTQAKTLKRISHLKREIEEVKRKLGEVENLPEEAREDYQRRKAANDERKQRIGACEKEIEHIDEGRPSIRKQLRDKEQEIRDQKRQVQSGSKARARLERAEQLREFFIAYKEALKGYKREEIERAINIYFKTLITGHDLIQNIRVAEDFGIHFQDGQGRAVAMAGLSAGMKQLMATALLWALKEASGKEVPLVIDTPLARIDRAHQENLLRRYYPEVGRQVIILPTDSELDAEKYAAIAPRVYREYHLNNLRGDDTQVISGSLFTDGDFAGS</sequence>
<dbReference type="InterPro" id="IPR027417">
    <property type="entry name" value="P-loop_NTPase"/>
</dbReference>
<dbReference type="NCBIfam" id="TIGR03185">
    <property type="entry name" value="DNA_S_dndD"/>
    <property type="match status" value="1"/>
</dbReference>
<dbReference type="GO" id="GO:0016887">
    <property type="term" value="F:ATP hydrolysis activity"/>
    <property type="evidence" value="ECO:0007669"/>
    <property type="project" value="InterPro"/>
</dbReference>
<evidence type="ECO:0000259" key="3">
    <source>
        <dbReference type="Pfam" id="PF13476"/>
    </source>
</evidence>
<keyword evidence="1" id="KW-0175">Coiled coil</keyword>
<evidence type="ECO:0000313" key="4">
    <source>
        <dbReference type="EMBL" id="VFJ61733.1"/>
    </source>
</evidence>
<dbReference type="PANTHER" id="PTHR32114:SF2">
    <property type="entry name" value="ABC TRANSPORTER ABCH.3"/>
    <property type="match status" value="1"/>
</dbReference>
<evidence type="ECO:0000256" key="2">
    <source>
        <dbReference type="SAM" id="MobiDB-lite"/>
    </source>
</evidence>
<dbReference type="InterPro" id="IPR038729">
    <property type="entry name" value="Rad50/SbcC_AAA"/>
</dbReference>
<dbReference type="SUPFAM" id="SSF52540">
    <property type="entry name" value="P-loop containing nucleoside triphosphate hydrolases"/>
    <property type="match status" value="1"/>
</dbReference>
<feature type="coiled-coil region" evidence="1">
    <location>
        <begin position="228"/>
        <end position="276"/>
    </location>
</feature>
<gene>
    <name evidence="4" type="ORF">BECKDK2373C_GA0170839_10913</name>
</gene>
<feature type="compositionally biased region" description="Basic and acidic residues" evidence="2">
    <location>
        <begin position="483"/>
        <end position="505"/>
    </location>
</feature>
<protein>
    <submittedName>
        <fullName evidence="4">DNA sulfur modification protein DndD</fullName>
    </submittedName>
</protein>
<dbReference type="GO" id="GO:0006302">
    <property type="term" value="P:double-strand break repair"/>
    <property type="evidence" value="ECO:0007669"/>
    <property type="project" value="InterPro"/>
</dbReference>
<feature type="region of interest" description="Disordered" evidence="2">
    <location>
        <begin position="483"/>
        <end position="514"/>
    </location>
</feature>
<organism evidence="4">
    <name type="scientific">Candidatus Kentrum sp. DK</name>
    <dbReference type="NCBI Taxonomy" id="2126562"/>
    <lineage>
        <taxon>Bacteria</taxon>
        <taxon>Pseudomonadati</taxon>
        <taxon>Pseudomonadota</taxon>
        <taxon>Gammaproteobacteria</taxon>
        <taxon>Candidatus Kentrum</taxon>
    </lineage>
</organism>
<feature type="domain" description="Rad50/SbcC-type AAA" evidence="3">
    <location>
        <begin position="5"/>
        <end position="264"/>
    </location>
</feature>
<dbReference type="EMBL" id="CAADEY010000091">
    <property type="protein sequence ID" value="VFJ61733.1"/>
    <property type="molecule type" value="Genomic_DNA"/>
</dbReference>
<dbReference type="InterPro" id="IPR017599">
    <property type="entry name" value="DNA_S_DndD"/>
</dbReference>
<reference evidence="4" key="1">
    <citation type="submission" date="2019-02" db="EMBL/GenBank/DDBJ databases">
        <authorList>
            <person name="Gruber-Vodicka R. H."/>
            <person name="Seah K. B. B."/>
        </authorList>
    </citation>
    <scope>NUCLEOTIDE SEQUENCE</scope>
    <source>
        <strain evidence="4">BECK_DK161</strain>
    </source>
</reference>
<proteinExistence type="predicted"/>
<dbReference type="AlphaFoldDB" id="A0A450T4X0"/>
<dbReference type="Pfam" id="PF13476">
    <property type="entry name" value="AAA_23"/>
    <property type="match status" value="1"/>
</dbReference>
<accession>A0A450T4X0</accession>
<feature type="coiled-coil region" evidence="1">
    <location>
        <begin position="423"/>
        <end position="450"/>
    </location>
</feature>
<dbReference type="PANTHER" id="PTHR32114">
    <property type="entry name" value="ABC TRANSPORTER ABCH.3"/>
    <property type="match status" value="1"/>
</dbReference>
<dbReference type="Gene3D" id="3.40.50.300">
    <property type="entry name" value="P-loop containing nucleotide triphosphate hydrolases"/>
    <property type="match status" value="2"/>
</dbReference>
<name>A0A450T4X0_9GAMM</name>
<evidence type="ECO:0000256" key="1">
    <source>
        <dbReference type="SAM" id="Coils"/>
    </source>
</evidence>